<dbReference type="GO" id="GO:0005737">
    <property type="term" value="C:cytoplasm"/>
    <property type="evidence" value="ECO:0007669"/>
    <property type="project" value="UniProtKB-SubCell"/>
</dbReference>
<dbReference type="GO" id="GO:0004821">
    <property type="term" value="F:histidine-tRNA ligase activity"/>
    <property type="evidence" value="ECO:0007669"/>
    <property type="project" value="UniProtKB-UniRule"/>
</dbReference>
<dbReference type="GO" id="GO:0006427">
    <property type="term" value="P:histidyl-tRNA aminoacylation"/>
    <property type="evidence" value="ECO:0007669"/>
    <property type="project" value="UniProtKB-UniRule"/>
</dbReference>
<evidence type="ECO:0000256" key="3">
    <source>
        <dbReference type="ARBA" id="ARBA00011738"/>
    </source>
</evidence>
<feature type="binding site" evidence="12">
    <location>
        <position position="123"/>
    </location>
    <ligand>
        <name>L-histidine</name>
        <dbReference type="ChEBI" id="CHEBI:57595"/>
    </ligand>
</feature>
<evidence type="ECO:0000256" key="1">
    <source>
        <dbReference type="ARBA" id="ARBA00004496"/>
    </source>
</evidence>
<dbReference type="InterPro" id="IPR033656">
    <property type="entry name" value="HisRS_anticodon"/>
</dbReference>
<dbReference type="Proteomes" id="UP000029629">
    <property type="component" value="Unassembled WGS sequence"/>
</dbReference>
<keyword evidence="15" id="KW-1185">Reference proteome</keyword>
<sequence length="435" mass="49282">MSKTFNKVHAIRGMNDILPNESYKWEQLESIIKSLLAQYGYQNIRTPILEQTRLFARGIGEVTDIVEKEMYTFTMKKDADKVDPEDMLTMRPEFTAGVVRAAIEHNLLYERPLRAYAMGQVFRHERPQKGRYRQFHQLSVEAMGFDGPDMDVEIILLLARLWRKLKLTNIRLELNCLGQSAERAQHREALIAYLEKHVAILDEDAKRRMYSNPLRVLDTKNPAMQEMANNAPKLFDYLGAESKAHFEAVCERLQQAGIDYVINPRLVRGLDYYNLTVFEWVTDALGAQGTVCGGGRYDGLFELLGGKATPCVGFGLGLERLLELADEQGVFQSPQETEIYFVHQGEKASQVAALLAEKCRDAGWKVMVHAGSSGFKSQFKRADLSGARWAVVIGEEELAQNKVALKPLRATENGTIEHQFEVPQADLVQVLAERK</sequence>
<feature type="binding site" evidence="12">
    <location>
        <position position="141"/>
    </location>
    <ligand>
        <name>L-histidine</name>
        <dbReference type="ChEBI" id="CHEBI:57595"/>
    </ligand>
</feature>
<evidence type="ECO:0000256" key="5">
    <source>
        <dbReference type="ARBA" id="ARBA00022598"/>
    </source>
</evidence>
<dbReference type="Gene3D" id="3.30.930.10">
    <property type="entry name" value="Bira Bifunctional Protein, Domain 2"/>
    <property type="match status" value="1"/>
</dbReference>
<dbReference type="InterPro" id="IPR004154">
    <property type="entry name" value="Anticodon-bd"/>
</dbReference>
<feature type="binding site" evidence="12">
    <location>
        <position position="137"/>
    </location>
    <ligand>
        <name>L-histidine</name>
        <dbReference type="ChEBI" id="CHEBI:57595"/>
    </ligand>
</feature>
<dbReference type="Pfam" id="PF03129">
    <property type="entry name" value="HGTP_anticodon"/>
    <property type="match status" value="1"/>
</dbReference>
<dbReference type="PANTHER" id="PTHR43707:SF1">
    <property type="entry name" value="HISTIDINE--TRNA LIGASE, MITOCHONDRIAL-RELATED"/>
    <property type="match status" value="1"/>
</dbReference>
<evidence type="ECO:0000256" key="8">
    <source>
        <dbReference type="ARBA" id="ARBA00022917"/>
    </source>
</evidence>
<keyword evidence="4 11" id="KW-0963">Cytoplasm</keyword>
<dbReference type="EC" id="6.1.1.21" evidence="11"/>
<dbReference type="RefSeq" id="WP_156098992.1">
    <property type="nucleotide sequence ID" value="NZ_JRNI01000010.1"/>
</dbReference>
<evidence type="ECO:0000313" key="14">
    <source>
        <dbReference type="EMBL" id="KGF31865.1"/>
    </source>
</evidence>
<comment type="caution">
    <text evidence="14">The sequence shown here is derived from an EMBL/GenBank/DDBJ whole genome shotgun (WGS) entry which is preliminary data.</text>
</comment>
<comment type="subcellular location">
    <subcellularLocation>
        <location evidence="1 11">Cytoplasm</location>
    </subcellularLocation>
</comment>
<keyword evidence="7 11" id="KW-0067">ATP-binding</keyword>
<dbReference type="InterPro" id="IPR004516">
    <property type="entry name" value="HisRS/HisZ"/>
</dbReference>
<keyword evidence="8 11" id="KW-0648">Protein biosynthesis</keyword>
<dbReference type="InterPro" id="IPR041715">
    <property type="entry name" value="HisRS-like_core"/>
</dbReference>
<feature type="binding site" evidence="12">
    <location>
        <begin position="93"/>
        <end position="95"/>
    </location>
    <ligand>
        <name>L-histidine</name>
        <dbReference type="ChEBI" id="CHEBI:57595"/>
    </ligand>
</feature>
<feature type="binding site" evidence="12">
    <location>
        <begin position="272"/>
        <end position="273"/>
    </location>
    <ligand>
        <name>L-histidine</name>
        <dbReference type="ChEBI" id="CHEBI:57595"/>
    </ligand>
</feature>
<dbReference type="PIRSF" id="PIRSF001549">
    <property type="entry name" value="His-tRNA_synth"/>
    <property type="match status" value="1"/>
</dbReference>
<dbReference type="Gene3D" id="3.40.50.800">
    <property type="entry name" value="Anticodon-binding domain"/>
    <property type="match status" value="1"/>
</dbReference>
<evidence type="ECO:0000259" key="13">
    <source>
        <dbReference type="PROSITE" id="PS50862"/>
    </source>
</evidence>
<dbReference type="OrthoDB" id="9800814at2"/>
<keyword evidence="6 11" id="KW-0547">Nucleotide-binding</keyword>
<dbReference type="eggNOG" id="COG0124">
    <property type="taxonomic scope" value="Bacteria"/>
</dbReference>
<dbReference type="FunFam" id="3.30.930.10:FF:000005">
    <property type="entry name" value="Histidine--tRNA ligase"/>
    <property type="match status" value="1"/>
</dbReference>
<comment type="similarity">
    <text evidence="2 11">Belongs to the class-II aminoacyl-tRNA synthetase family.</text>
</comment>
<dbReference type="InterPro" id="IPR045864">
    <property type="entry name" value="aa-tRNA-synth_II/BPL/LPL"/>
</dbReference>
<dbReference type="HAMAP" id="MF_00127">
    <property type="entry name" value="His_tRNA_synth"/>
    <property type="match status" value="1"/>
</dbReference>
<dbReference type="SUPFAM" id="SSF55681">
    <property type="entry name" value="Class II aaRS and biotin synthetases"/>
    <property type="match status" value="1"/>
</dbReference>
<dbReference type="InterPro" id="IPR015807">
    <property type="entry name" value="His-tRNA-ligase"/>
</dbReference>
<evidence type="ECO:0000256" key="10">
    <source>
        <dbReference type="ARBA" id="ARBA00047639"/>
    </source>
</evidence>
<accession>A0A095ZAS5</accession>
<evidence type="ECO:0000256" key="4">
    <source>
        <dbReference type="ARBA" id="ARBA00022490"/>
    </source>
</evidence>
<dbReference type="AlphaFoldDB" id="A0A095ZAS5"/>
<comment type="catalytic activity">
    <reaction evidence="10 11">
        <text>tRNA(His) + L-histidine + ATP = L-histidyl-tRNA(His) + AMP + diphosphate + H(+)</text>
        <dbReference type="Rhea" id="RHEA:17313"/>
        <dbReference type="Rhea" id="RHEA-COMP:9665"/>
        <dbReference type="Rhea" id="RHEA-COMP:9689"/>
        <dbReference type="ChEBI" id="CHEBI:15378"/>
        <dbReference type="ChEBI" id="CHEBI:30616"/>
        <dbReference type="ChEBI" id="CHEBI:33019"/>
        <dbReference type="ChEBI" id="CHEBI:57595"/>
        <dbReference type="ChEBI" id="CHEBI:78442"/>
        <dbReference type="ChEBI" id="CHEBI:78527"/>
        <dbReference type="ChEBI" id="CHEBI:456215"/>
        <dbReference type="EC" id="6.1.1.21"/>
    </reaction>
</comment>
<dbReference type="Pfam" id="PF13393">
    <property type="entry name" value="tRNA-synt_His"/>
    <property type="match status" value="1"/>
</dbReference>
<dbReference type="InterPro" id="IPR006195">
    <property type="entry name" value="aa-tRNA-synth_II"/>
</dbReference>
<organism evidence="14 15">
    <name type="scientific">Oligella urethralis DNF00040</name>
    <dbReference type="NCBI Taxonomy" id="1401065"/>
    <lineage>
        <taxon>Bacteria</taxon>
        <taxon>Pseudomonadati</taxon>
        <taxon>Pseudomonadota</taxon>
        <taxon>Betaproteobacteria</taxon>
        <taxon>Burkholderiales</taxon>
        <taxon>Alcaligenaceae</taxon>
        <taxon>Oligella</taxon>
    </lineage>
</organism>
<gene>
    <name evidence="11" type="primary">hisS</name>
    <name evidence="14" type="ORF">HMPREF2130_02320</name>
</gene>
<keyword evidence="5 11" id="KW-0436">Ligase</keyword>
<evidence type="ECO:0000256" key="6">
    <source>
        <dbReference type="ARBA" id="ARBA00022741"/>
    </source>
</evidence>
<evidence type="ECO:0000256" key="2">
    <source>
        <dbReference type="ARBA" id="ARBA00008226"/>
    </source>
</evidence>
<reference evidence="14 15" key="1">
    <citation type="submission" date="2014-07" db="EMBL/GenBank/DDBJ databases">
        <authorList>
            <person name="McCorrison J."/>
            <person name="Sanka R."/>
            <person name="Torralba M."/>
            <person name="Gillis M."/>
            <person name="Haft D.H."/>
            <person name="Methe B."/>
            <person name="Sutton G."/>
            <person name="Nelson K.E."/>
        </authorList>
    </citation>
    <scope>NUCLEOTIDE SEQUENCE [LARGE SCALE GENOMIC DNA]</scope>
    <source>
        <strain evidence="14 15">DNF00040</strain>
    </source>
</reference>
<comment type="subunit">
    <text evidence="3 11">Homodimer.</text>
</comment>
<dbReference type="GO" id="GO:0005524">
    <property type="term" value="F:ATP binding"/>
    <property type="evidence" value="ECO:0007669"/>
    <property type="project" value="UniProtKB-UniRule"/>
</dbReference>
<feature type="domain" description="Aminoacyl-transfer RNA synthetases class-II family profile" evidence="13">
    <location>
        <begin position="1"/>
        <end position="334"/>
    </location>
</feature>
<dbReference type="EMBL" id="JRNI01000010">
    <property type="protein sequence ID" value="KGF31865.1"/>
    <property type="molecule type" value="Genomic_DNA"/>
</dbReference>
<dbReference type="CDD" id="cd00773">
    <property type="entry name" value="HisRS-like_core"/>
    <property type="match status" value="1"/>
</dbReference>
<evidence type="ECO:0000313" key="15">
    <source>
        <dbReference type="Proteomes" id="UP000029629"/>
    </source>
</evidence>
<dbReference type="PANTHER" id="PTHR43707">
    <property type="entry name" value="HISTIDYL-TRNA SYNTHETASE"/>
    <property type="match status" value="1"/>
</dbReference>
<proteinExistence type="inferred from homology"/>
<evidence type="ECO:0000256" key="7">
    <source>
        <dbReference type="ARBA" id="ARBA00022840"/>
    </source>
</evidence>
<evidence type="ECO:0000256" key="12">
    <source>
        <dbReference type="PIRSR" id="PIRSR001549-1"/>
    </source>
</evidence>
<dbReference type="PROSITE" id="PS50862">
    <property type="entry name" value="AA_TRNA_LIGASE_II"/>
    <property type="match status" value="1"/>
</dbReference>
<evidence type="ECO:0000256" key="11">
    <source>
        <dbReference type="HAMAP-Rule" id="MF_00127"/>
    </source>
</evidence>
<protein>
    <recommendedName>
        <fullName evidence="11">Histidine--tRNA ligase</fullName>
        <ecNumber evidence="11">6.1.1.21</ecNumber>
    </recommendedName>
    <alternativeName>
        <fullName evidence="11">Histidyl-tRNA synthetase</fullName>
        <shortName evidence="11">HisRS</shortName>
    </alternativeName>
</protein>
<dbReference type="SUPFAM" id="SSF52954">
    <property type="entry name" value="Class II aaRS ABD-related"/>
    <property type="match status" value="1"/>
</dbReference>
<feature type="binding site" evidence="12">
    <location>
        <position position="268"/>
    </location>
    <ligand>
        <name>L-histidine</name>
        <dbReference type="ChEBI" id="CHEBI:57595"/>
    </ligand>
</feature>
<dbReference type="InterPro" id="IPR036621">
    <property type="entry name" value="Anticodon-bd_dom_sf"/>
</dbReference>
<dbReference type="NCBIfam" id="TIGR00442">
    <property type="entry name" value="hisS"/>
    <property type="match status" value="1"/>
</dbReference>
<dbReference type="CDD" id="cd00859">
    <property type="entry name" value="HisRS_anticodon"/>
    <property type="match status" value="1"/>
</dbReference>
<evidence type="ECO:0000256" key="9">
    <source>
        <dbReference type="ARBA" id="ARBA00023146"/>
    </source>
</evidence>
<name>A0A095ZAS5_9BURK</name>
<keyword evidence="9 11" id="KW-0030">Aminoacyl-tRNA synthetase</keyword>